<dbReference type="AlphaFoldDB" id="A0A6H1ZRX9"/>
<evidence type="ECO:0000313" key="2">
    <source>
        <dbReference type="EMBL" id="QJA50696.1"/>
    </source>
</evidence>
<dbReference type="InterPro" id="IPR029044">
    <property type="entry name" value="Nucleotide-diphossugar_trans"/>
</dbReference>
<dbReference type="Gene3D" id="3.90.550.10">
    <property type="entry name" value="Spore Coat Polysaccharide Biosynthesis Protein SpsA, Chain A"/>
    <property type="match status" value="1"/>
</dbReference>
<dbReference type="InterPro" id="IPR001173">
    <property type="entry name" value="Glyco_trans_2-like"/>
</dbReference>
<reference evidence="2" key="1">
    <citation type="submission" date="2020-03" db="EMBL/GenBank/DDBJ databases">
        <title>The deep terrestrial virosphere.</title>
        <authorList>
            <person name="Holmfeldt K."/>
            <person name="Nilsson E."/>
            <person name="Simone D."/>
            <person name="Lopez-Fernandez M."/>
            <person name="Wu X."/>
            <person name="de Brujin I."/>
            <person name="Lundin D."/>
            <person name="Andersson A."/>
            <person name="Bertilsson S."/>
            <person name="Dopson M."/>
        </authorList>
    </citation>
    <scope>NUCLEOTIDE SEQUENCE</scope>
    <source>
        <strain evidence="2">TM448A01863</strain>
    </source>
</reference>
<dbReference type="CDD" id="cd00761">
    <property type="entry name" value="Glyco_tranf_GTA_type"/>
    <property type="match status" value="1"/>
</dbReference>
<dbReference type="GO" id="GO:0016758">
    <property type="term" value="F:hexosyltransferase activity"/>
    <property type="evidence" value="ECO:0007669"/>
    <property type="project" value="UniProtKB-ARBA"/>
</dbReference>
<dbReference type="EMBL" id="MT144212">
    <property type="protein sequence ID" value="QJA50696.1"/>
    <property type="molecule type" value="Genomic_DNA"/>
</dbReference>
<gene>
    <name evidence="2" type="ORF">TM448A01863_0002</name>
</gene>
<proteinExistence type="predicted"/>
<sequence length="258" mass="30146">MRVSVILPVYNKAKYIAVCLRSLLRQTHDEIDILVFDDGSRDDSRGIIDTFRDRRISVFGDGKNHGVSYARNRLIDAARTKVVVLQDADDFSHYDRIGTQLHAMMKFCAPRVRCRKLYQWEMERREREWLNGPLYPVGPPKAQTPTSGVFCSEMFIRHPMVLFREDLRVCEERMWVSDMRVVWGGELNIAKRLYGKRVIIGKDAMSSWVYSEKHSADVKHARVTYKKRRSLRMPDLAKIRETADGVKRTLIDGTFWCE</sequence>
<dbReference type="PANTHER" id="PTHR22916:SF3">
    <property type="entry name" value="UDP-GLCNAC:BETAGAL BETA-1,3-N-ACETYLGLUCOSAMINYLTRANSFERASE-LIKE PROTEIN 1"/>
    <property type="match status" value="1"/>
</dbReference>
<name>A0A6H1ZRX9_9ZZZZ</name>
<accession>A0A6H1ZRX9</accession>
<evidence type="ECO:0000259" key="1">
    <source>
        <dbReference type="Pfam" id="PF00535"/>
    </source>
</evidence>
<dbReference type="PANTHER" id="PTHR22916">
    <property type="entry name" value="GLYCOSYLTRANSFERASE"/>
    <property type="match status" value="1"/>
</dbReference>
<feature type="domain" description="Glycosyltransferase 2-like" evidence="1">
    <location>
        <begin position="4"/>
        <end position="132"/>
    </location>
</feature>
<organism evidence="2">
    <name type="scientific">viral metagenome</name>
    <dbReference type="NCBI Taxonomy" id="1070528"/>
    <lineage>
        <taxon>unclassified sequences</taxon>
        <taxon>metagenomes</taxon>
        <taxon>organismal metagenomes</taxon>
    </lineage>
</organism>
<keyword evidence="2" id="KW-0808">Transferase</keyword>
<dbReference type="Pfam" id="PF00535">
    <property type="entry name" value="Glycos_transf_2"/>
    <property type="match status" value="1"/>
</dbReference>
<dbReference type="SUPFAM" id="SSF53448">
    <property type="entry name" value="Nucleotide-diphospho-sugar transferases"/>
    <property type="match status" value="1"/>
</dbReference>
<protein>
    <submittedName>
        <fullName evidence="2">Putative glycosyltransferase</fullName>
    </submittedName>
</protein>